<evidence type="ECO:0000259" key="7">
    <source>
        <dbReference type="PROSITE" id="PS51384"/>
    </source>
</evidence>
<evidence type="ECO:0000256" key="5">
    <source>
        <dbReference type="ARBA" id="ARBA00023002"/>
    </source>
</evidence>
<protein>
    <submittedName>
        <fullName evidence="8">Ferredoxin reductase-like C-terminal NADP-linked domain-containing protein</fullName>
    </submittedName>
</protein>
<dbReference type="STRING" id="742152.A0A2H3JGX9"/>
<keyword evidence="5" id="KW-0560">Oxidoreductase</keyword>
<feature type="binding site" evidence="6">
    <location>
        <position position="132"/>
    </location>
    <ligand>
        <name>FAD</name>
        <dbReference type="ChEBI" id="CHEBI:57692"/>
    </ligand>
</feature>
<dbReference type="PANTHER" id="PTHR19370:SF189">
    <property type="entry name" value="CYTOCHROME C MITOCHONDRIAL IMPORT FACTOR CYC2"/>
    <property type="match status" value="1"/>
</dbReference>
<organism evidence="8 9">
    <name type="scientific">Wolfiporia cocos (strain MD-104)</name>
    <name type="common">Brown rot fungus</name>
    <dbReference type="NCBI Taxonomy" id="742152"/>
    <lineage>
        <taxon>Eukaryota</taxon>
        <taxon>Fungi</taxon>
        <taxon>Dikarya</taxon>
        <taxon>Basidiomycota</taxon>
        <taxon>Agaricomycotina</taxon>
        <taxon>Agaricomycetes</taxon>
        <taxon>Polyporales</taxon>
        <taxon>Phaeolaceae</taxon>
        <taxon>Wolfiporia</taxon>
    </lineage>
</organism>
<comment type="similarity">
    <text evidence="2">Belongs to the flavoprotein pyridine nucleotide cytochrome reductase family.</text>
</comment>
<sequence length="364" mass="40919">MLPLGRHQLPRVYLVSQPLRTAGLRLYSHTAEGASRKRIRPLVYGAFVTGAVAATYLLWPNESRSAPTYSNELLSPTHFTPATLVASEPCTDSETRLLTLAVPPYLLPSREELMFNPIWSIFVKDDDIQVERPYTPLEGIDDEGRMKFWIKKYPKGEVGRWLHSKKVGDKIEIRGPLKTWPWQDGKWDEVVMISGGTGITPFYQLLHHTILQNPSRYLNTRFTLLHASRRPLELPPPQMLAPLLSSAQEHPERLNVVLHVDTLEGPEHPLVASSVLRVGRINQRAIESALEVDKRKESWWRSLLPIGAKAGPERQESKRILYLVCGPEPMIAAIAGPFGRDFSQGVVGGILGSMGCTKDQVYKL</sequence>
<feature type="binding site" evidence="6">
    <location>
        <position position="133"/>
    </location>
    <ligand>
        <name>FAD</name>
        <dbReference type="ChEBI" id="CHEBI:57692"/>
    </ligand>
</feature>
<dbReference type="AlphaFoldDB" id="A0A2H3JGX9"/>
<dbReference type="PANTHER" id="PTHR19370">
    <property type="entry name" value="NADH-CYTOCHROME B5 REDUCTASE"/>
    <property type="match status" value="1"/>
</dbReference>
<evidence type="ECO:0000256" key="1">
    <source>
        <dbReference type="ARBA" id="ARBA00001974"/>
    </source>
</evidence>
<dbReference type="InterPro" id="IPR001433">
    <property type="entry name" value="OxRdtase_FAD/NAD-bd"/>
</dbReference>
<evidence type="ECO:0000313" key="9">
    <source>
        <dbReference type="Proteomes" id="UP000218811"/>
    </source>
</evidence>
<dbReference type="InterPro" id="IPR039261">
    <property type="entry name" value="FNR_nucleotide-bd"/>
</dbReference>
<feature type="binding site" evidence="6">
    <location>
        <position position="200"/>
    </location>
    <ligand>
        <name>FAD</name>
        <dbReference type="ChEBI" id="CHEBI:57692"/>
    </ligand>
</feature>
<dbReference type="InterPro" id="IPR008333">
    <property type="entry name" value="Cbr1-like_FAD-bd_dom"/>
</dbReference>
<dbReference type="InterPro" id="IPR001834">
    <property type="entry name" value="CBR-like"/>
</dbReference>
<dbReference type="PROSITE" id="PS51384">
    <property type="entry name" value="FAD_FR"/>
    <property type="match status" value="1"/>
</dbReference>
<dbReference type="Gene3D" id="2.40.30.10">
    <property type="entry name" value="Translation factors"/>
    <property type="match status" value="1"/>
</dbReference>
<dbReference type="SUPFAM" id="SSF52343">
    <property type="entry name" value="Ferredoxin reductase-like, C-terminal NADP-linked domain"/>
    <property type="match status" value="1"/>
</dbReference>
<dbReference type="GO" id="GO:0016491">
    <property type="term" value="F:oxidoreductase activity"/>
    <property type="evidence" value="ECO:0007669"/>
    <property type="project" value="UniProtKB-KW"/>
</dbReference>
<dbReference type="Gene3D" id="3.40.50.80">
    <property type="entry name" value="Nucleotide-binding domain of ferredoxin-NADP reductase (FNR) module"/>
    <property type="match status" value="1"/>
</dbReference>
<dbReference type="Pfam" id="PF00970">
    <property type="entry name" value="FAD_binding_6"/>
    <property type="match status" value="1"/>
</dbReference>
<proteinExistence type="inferred from homology"/>
<dbReference type="CDD" id="cd06183">
    <property type="entry name" value="cyt_b5_reduct_like"/>
    <property type="match status" value="1"/>
</dbReference>
<keyword evidence="4 6" id="KW-0274">FAD</keyword>
<dbReference type="PRINTS" id="PR00406">
    <property type="entry name" value="CYTB5RDTASE"/>
</dbReference>
<dbReference type="InterPro" id="IPR017927">
    <property type="entry name" value="FAD-bd_FR_type"/>
</dbReference>
<feature type="binding site" evidence="6">
    <location>
        <position position="151"/>
    </location>
    <ligand>
        <name>FAD</name>
        <dbReference type="ChEBI" id="CHEBI:57692"/>
    </ligand>
</feature>
<keyword evidence="9" id="KW-1185">Reference proteome</keyword>
<gene>
    <name evidence="8" type="ORF">WOLCODRAFT_99915</name>
</gene>
<dbReference type="Pfam" id="PF00175">
    <property type="entry name" value="NAD_binding_1"/>
    <property type="match status" value="1"/>
</dbReference>
<dbReference type="OrthoDB" id="432685at2759"/>
<evidence type="ECO:0000256" key="4">
    <source>
        <dbReference type="ARBA" id="ARBA00022827"/>
    </source>
</evidence>
<dbReference type="InterPro" id="IPR017938">
    <property type="entry name" value="Riboflavin_synthase-like_b-brl"/>
</dbReference>
<dbReference type="GO" id="GO:0005739">
    <property type="term" value="C:mitochondrion"/>
    <property type="evidence" value="ECO:0007669"/>
    <property type="project" value="TreeGrafter"/>
</dbReference>
<dbReference type="EMBL" id="KB468113">
    <property type="protein sequence ID" value="PCH41141.1"/>
    <property type="molecule type" value="Genomic_DNA"/>
</dbReference>
<evidence type="ECO:0000256" key="2">
    <source>
        <dbReference type="ARBA" id="ARBA00006105"/>
    </source>
</evidence>
<feature type="binding site" evidence="6">
    <location>
        <position position="134"/>
    </location>
    <ligand>
        <name>FAD</name>
        <dbReference type="ChEBI" id="CHEBI:57692"/>
    </ligand>
</feature>
<feature type="binding site" evidence="6">
    <location>
        <position position="158"/>
    </location>
    <ligand>
        <name>FAD</name>
        <dbReference type="ChEBI" id="CHEBI:57692"/>
    </ligand>
</feature>
<reference evidence="8 9" key="1">
    <citation type="journal article" date="2012" name="Science">
        <title>The Paleozoic origin of enzymatic lignin decomposition reconstructed from 31 fungal genomes.</title>
        <authorList>
            <person name="Floudas D."/>
            <person name="Binder M."/>
            <person name="Riley R."/>
            <person name="Barry K."/>
            <person name="Blanchette R.A."/>
            <person name="Henrissat B."/>
            <person name="Martinez A.T."/>
            <person name="Otillar R."/>
            <person name="Spatafora J.W."/>
            <person name="Yadav J.S."/>
            <person name="Aerts A."/>
            <person name="Benoit I."/>
            <person name="Boyd A."/>
            <person name="Carlson A."/>
            <person name="Copeland A."/>
            <person name="Coutinho P.M."/>
            <person name="de Vries R.P."/>
            <person name="Ferreira P."/>
            <person name="Findley K."/>
            <person name="Foster B."/>
            <person name="Gaskell J."/>
            <person name="Glotzer D."/>
            <person name="Gorecki P."/>
            <person name="Heitman J."/>
            <person name="Hesse C."/>
            <person name="Hori C."/>
            <person name="Igarashi K."/>
            <person name="Jurgens J.A."/>
            <person name="Kallen N."/>
            <person name="Kersten P."/>
            <person name="Kohler A."/>
            <person name="Kuees U."/>
            <person name="Kumar T.K.A."/>
            <person name="Kuo A."/>
            <person name="LaButti K."/>
            <person name="Larrondo L.F."/>
            <person name="Lindquist E."/>
            <person name="Ling A."/>
            <person name="Lombard V."/>
            <person name="Lucas S."/>
            <person name="Lundell T."/>
            <person name="Martin R."/>
            <person name="McLaughlin D.J."/>
            <person name="Morgenstern I."/>
            <person name="Morin E."/>
            <person name="Murat C."/>
            <person name="Nagy L.G."/>
            <person name="Nolan M."/>
            <person name="Ohm R.A."/>
            <person name="Patyshakuliyeva A."/>
            <person name="Rokas A."/>
            <person name="Ruiz-Duenas F.J."/>
            <person name="Sabat G."/>
            <person name="Salamov A."/>
            <person name="Samejima M."/>
            <person name="Schmutz J."/>
            <person name="Slot J.C."/>
            <person name="St John F."/>
            <person name="Stenlid J."/>
            <person name="Sun H."/>
            <person name="Sun S."/>
            <person name="Syed K."/>
            <person name="Tsang A."/>
            <person name="Wiebenga A."/>
            <person name="Young D."/>
            <person name="Pisabarro A."/>
            <person name="Eastwood D.C."/>
            <person name="Martin F."/>
            <person name="Cullen D."/>
            <person name="Grigoriev I.V."/>
            <person name="Hibbett D.S."/>
        </authorList>
    </citation>
    <scope>NUCLEOTIDE SEQUENCE [LARGE SCALE GENOMIC DNA]</scope>
    <source>
        <strain evidence="8 9">MD-104</strain>
    </source>
</reference>
<keyword evidence="3 6" id="KW-0285">Flavoprotein</keyword>
<evidence type="ECO:0000313" key="8">
    <source>
        <dbReference type="EMBL" id="PCH41141.1"/>
    </source>
</evidence>
<comment type="cofactor">
    <cofactor evidence="1 6">
        <name>FAD</name>
        <dbReference type="ChEBI" id="CHEBI:57692"/>
    </cofactor>
</comment>
<feature type="domain" description="FAD-binding FR-type" evidence="7">
    <location>
        <begin position="77"/>
        <end position="183"/>
    </location>
</feature>
<dbReference type="Proteomes" id="UP000218811">
    <property type="component" value="Unassembled WGS sequence"/>
</dbReference>
<name>A0A2H3JGX9_WOLCO</name>
<dbReference type="SUPFAM" id="SSF63380">
    <property type="entry name" value="Riboflavin synthase domain-like"/>
    <property type="match status" value="1"/>
</dbReference>
<evidence type="ECO:0000256" key="6">
    <source>
        <dbReference type="PIRSR" id="PIRSR601834-1"/>
    </source>
</evidence>
<evidence type="ECO:0000256" key="3">
    <source>
        <dbReference type="ARBA" id="ARBA00022630"/>
    </source>
</evidence>
<accession>A0A2H3JGX9</accession>
<dbReference type="OMA" id="VKQPEIM"/>